<gene>
    <name evidence="1" type="ORF">KC01_LOCUS33844</name>
</gene>
<proteinExistence type="predicted"/>
<reference evidence="1 2" key="1">
    <citation type="submission" date="2024-04" db="EMBL/GenBank/DDBJ databases">
        <authorList>
            <person name="Waldvogel A.-M."/>
            <person name="Schoenle A."/>
        </authorList>
    </citation>
    <scope>NUCLEOTIDE SEQUENCE [LARGE SCALE GENOMIC DNA]</scope>
</reference>
<keyword evidence="2" id="KW-1185">Reference proteome</keyword>
<sequence>MVQFHLAAVGHCSGRLTKENTGTQNSSTDLQRSRKLIHQWAIVTTSPPQTIRKPSAPSTSDWCLRLHPITTVTISHL</sequence>
<dbReference type="Proteomes" id="UP001497482">
    <property type="component" value="Chromosome 5"/>
</dbReference>
<dbReference type="EMBL" id="OZ035827">
    <property type="protein sequence ID" value="CAL1606723.1"/>
    <property type="molecule type" value="Genomic_DNA"/>
</dbReference>
<dbReference type="AlphaFoldDB" id="A0AAV2M085"/>
<accession>A0AAV2M085</accession>
<protein>
    <submittedName>
        <fullName evidence="1">Uncharacterized protein</fullName>
    </submittedName>
</protein>
<evidence type="ECO:0000313" key="1">
    <source>
        <dbReference type="EMBL" id="CAL1606723.1"/>
    </source>
</evidence>
<organism evidence="1 2">
    <name type="scientific">Knipowitschia caucasica</name>
    <name type="common">Caucasian dwarf goby</name>
    <name type="synonym">Pomatoschistus caucasicus</name>
    <dbReference type="NCBI Taxonomy" id="637954"/>
    <lineage>
        <taxon>Eukaryota</taxon>
        <taxon>Metazoa</taxon>
        <taxon>Chordata</taxon>
        <taxon>Craniata</taxon>
        <taxon>Vertebrata</taxon>
        <taxon>Euteleostomi</taxon>
        <taxon>Actinopterygii</taxon>
        <taxon>Neopterygii</taxon>
        <taxon>Teleostei</taxon>
        <taxon>Neoteleostei</taxon>
        <taxon>Acanthomorphata</taxon>
        <taxon>Gobiaria</taxon>
        <taxon>Gobiiformes</taxon>
        <taxon>Gobioidei</taxon>
        <taxon>Gobiidae</taxon>
        <taxon>Gobiinae</taxon>
        <taxon>Knipowitschia</taxon>
    </lineage>
</organism>
<evidence type="ECO:0000313" key="2">
    <source>
        <dbReference type="Proteomes" id="UP001497482"/>
    </source>
</evidence>
<name>A0AAV2M085_KNICA</name>